<dbReference type="PANTHER" id="PTHR13016">
    <property type="entry name" value="AMMECR1 HOMOLOG"/>
    <property type="match status" value="1"/>
</dbReference>
<dbReference type="InterPro" id="IPR036071">
    <property type="entry name" value="AMMECR1_dom_sf"/>
</dbReference>
<dbReference type="NCBIfam" id="TIGR00296">
    <property type="entry name" value="TIGR00296 family protein"/>
    <property type="match status" value="1"/>
</dbReference>
<dbReference type="Gene3D" id="3.30.1490.150">
    <property type="entry name" value="Hypothetical protein ph0010, domain 2"/>
    <property type="match status" value="1"/>
</dbReference>
<feature type="domain" description="AMMECR1" evidence="2">
    <location>
        <begin position="9"/>
        <end position="201"/>
    </location>
</feature>
<dbReference type="EMBL" id="AP018732">
    <property type="protein sequence ID" value="BBE42935.1"/>
    <property type="molecule type" value="Genomic_DNA"/>
</dbReference>
<protein>
    <recommendedName>
        <fullName evidence="1">Protein NAS2_1558</fullName>
    </recommendedName>
</protein>
<dbReference type="PROSITE" id="PS51112">
    <property type="entry name" value="AMMECR1"/>
    <property type="match status" value="1"/>
</dbReference>
<evidence type="ECO:0000313" key="3">
    <source>
        <dbReference type="EMBL" id="BBE42935.1"/>
    </source>
</evidence>
<dbReference type="InterPro" id="IPR023473">
    <property type="entry name" value="AMMECR1"/>
</dbReference>
<dbReference type="InterPro" id="IPR023472">
    <property type="entry name" value="Uncharacterised_MJ0810"/>
</dbReference>
<dbReference type="Gene3D" id="3.30.700.20">
    <property type="entry name" value="Hypothetical protein ph0010, domain 1"/>
    <property type="match status" value="1"/>
</dbReference>
<dbReference type="InterPro" id="IPR027485">
    <property type="entry name" value="AMMECR1_N"/>
</dbReference>
<organism evidence="3 4">
    <name type="scientific">Conexivisphaera calida</name>
    <dbReference type="NCBI Taxonomy" id="1874277"/>
    <lineage>
        <taxon>Archaea</taxon>
        <taxon>Nitrososphaerota</taxon>
        <taxon>Conexivisphaeria</taxon>
        <taxon>Conexivisphaerales</taxon>
        <taxon>Conexivisphaeraceae</taxon>
        <taxon>Conexivisphaera</taxon>
    </lineage>
</organism>
<name>A0A4P2VQ37_9ARCH</name>
<dbReference type="Proteomes" id="UP000509448">
    <property type="component" value="Chromosome"/>
</dbReference>
<evidence type="ECO:0000256" key="1">
    <source>
        <dbReference type="HAMAP-Rule" id="MF_00645"/>
    </source>
</evidence>
<dbReference type="RefSeq" id="WP_174449111.1">
    <property type="nucleotide sequence ID" value="NZ_AP018732.1"/>
</dbReference>
<gene>
    <name evidence="3" type="ORF">NAS2_1558</name>
</gene>
<reference evidence="3 4" key="1">
    <citation type="journal article" date="2019" name="ISME J.">
        <title>Isolation and characterization of a thermophilic sulfur- and iron-reducing thaumarchaeote from a terrestrial acidic hot spring.</title>
        <authorList>
            <person name="Kato S."/>
            <person name="Itoh T."/>
            <person name="Yuki M."/>
            <person name="Nagamori M."/>
            <person name="Ohnishi M."/>
            <person name="Uematsu K."/>
            <person name="Suzuki K."/>
            <person name="Takashina T."/>
            <person name="Ohkuma M."/>
        </authorList>
    </citation>
    <scope>NUCLEOTIDE SEQUENCE [LARGE SCALE GENOMIC DNA]</scope>
    <source>
        <strain evidence="3 4">NAS-02</strain>
    </source>
</reference>
<dbReference type="Pfam" id="PF01871">
    <property type="entry name" value="AMMECR1"/>
    <property type="match status" value="1"/>
</dbReference>
<dbReference type="PANTHER" id="PTHR13016:SF0">
    <property type="entry name" value="AMME SYNDROME CANDIDATE GENE 1 PROTEIN"/>
    <property type="match status" value="1"/>
</dbReference>
<dbReference type="InterPro" id="IPR002733">
    <property type="entry name" value="AMMECR1_domain"/>
</dbReference>
<keyword evidence="4" id="KW-1185">Reference proteome</keyword>
<dbReference type="SUPFAM" id="SSF143447">
    <property type="entry name" value="AMMECR1-like"/>
    <property type="match status" value="1"/>
</dbReference>
<accession>A0A4P2VQ37</accession>
<dbReference type="AlphaFoldDB" id="A0A4P2VQ37"/>
<dbReference type="KEGG" id="ccai:NAS2_1558"/>
<sequence length="207" mass="23633">MSSEDYDLEEGKYLVALARRSMEEYLRSGRRIPAPQDAPERFRANRGAFVTLRTYPDGELRGCIGRPYPTQPLIEAVIDSAIDAAVNDPRFEPMRHEEADRVTVEVSVLTEPRDLRYRSPLELKDRVKIGRDGLIVTWALGSGLLLPQVPVEEKWDVEEYLSYACMKAGAPPDCWLTSNPRIQTFQAVVFEEKRPRGEVVKRRLEQG</sequence>
<dbReference type="NCBIfam" id="TIGR04335">
    <property type="entry name" value="AmmeMemoSam_A"/>
    <property type="match status" value="1"/>
</dbReference>
<proteinExistence type="inferred from homology"/>
<dbReference type="HAMAP" id="MF_00645">
    <property type="entry name" value="AMMECR1"/>
    <property type="match status" value="1"/>
</dbReference>
<dbReference type="InterPro" id="IPR027623">
    <property type="entry name" value="AmmeMemoSam_A"/>
</dbReference>
<evidence type="ECO:0000259" key="2">
    <source>
        <dbReference type="PROSITE" id="PS51112"/>
    </source>
</evidence>
<dbReference type="OrthoDB" id="25187at2157"/>
<dbReference type="GeneID" id="55585367"/>
<evidence type="ECO:0000313" key="4">
    <source>
        <dbReference type="Proteomes" id="UP000509448"/>
    </source>
</evidence>